<proteinExistence type="predicted"/>
<dbReference type="EMBL" id="BSFE01000002">
    <property type="protein sequence ID" value="GLK51395.1"/>
    <property type="molecule type" value="Genomic_DNA"/>
</dbReference>
<keyword evidence="3" id="KW-1185">Reference proteome</keyword>
<gene>
    <name evidence="2" type="ORF">GCM10017621_09030</name>
</gene>
<dbReference type="InterPro" id="IPR011213">
    <property type="entry name" value="NMN_biosyn"/>
</dbReference>
<name>A0A9W6ILN3_9PROT</name>
<dbReference type="SUPFAM" id="SSF46785">
    <property type="entry name" value="Winged helix' DNA-binding domain"/>
    <property type="match status" value="1"/>
</dbReference>
<dbReference type="CDD" id="cd18873">
    <property type="entry name" value="NUDIX_NadM_like"/>
    <property type="match status" value="1"/>
</dbReference>
<accession>A0A9W6ILN3</accession>
<feature type="domain" description="NrtR DNA-binding winged helix" evidence="1">
    <location>
        <begin position="242"/>
        <end position="301"/>
    </location>
</feature>
<dbReference type="Proteomes" id="UP001143486">
    <property type="component" value="Unassembled WGS sequence"/>
</dbReference>
<dbReference type="Pfam" id="PF21906">
    <property type="entry name" value="WHD_NrtR"/>
    <property type="match status" value="1"/>
</dbReference>
<sequence length="323" mass="35641">MQPAGQSISVGLNAVILSVDGDTPQLLIVPQEGGGVALPFGPFDPARHRTFEIGLRRWVAEQAHFQLGYVEQLYTFGDRGREAPVAAMSGSGDARIVSIGYLALTPDKSTPPDGGGRWRGWYDFFPWEDWRDGKPALIDTEIIPRLSAWADEAGVPGRRASRHDRLKTVFGVGGGGWNEERVLDRYELLYEAGLVAEAARDGQVENPSQCPAFGLSMASDHRRILATAISRLRGKIKYRPIVFELMPDLFTLSALQQVVEAIAGYRLHKQNFRRALDRTGFVEGTGRMESRTGGRPAELFRYRREALAGLPSLGLAIPRLRDG</sequence>
<evidence type="ECO:0000259" key="1">
    <source>
        <dbReference type="Pfam" id="PF21906"/>
    </source>
</evidence>
<dbReference type="Gene3D" id="3.90.79.10">
    <property type="entry name" value="Nucleoside Triphosphate Pyrophosphohydrolase"/>
    <property type="match status" value="1"/>
</dbReference>
<reference evidence="2" key="1">
    <citation type="journal article" date="2014" name="Int. J. Syst. Evol. Microbiol.">
        <title>Complete genome sequence of Corynebacterium casei LMG S-19264T (=DSM 44701T), isolated from a smear-ripened cheese.</title>
        <authorList>
            <consortium name="US DOE Joint Genome Institute (JGI-PGF)"/>
            <person name="Walter F."/>
            <person name="Albersmeier A."/>
            <person name="Kalinowski J."/>
            <person name="Ruckert C."/>
        </authorList>
    </citation>
    <scope>NUCLEOTIDE SEQUENCE</scope>
    <source>
        <strain evidence="2">VKM B-1513</strain>
    </source>
</reference>
<dbReference type="PIRSF" id="PIRSF019423">
    <property type="entry name" value="NMN_biosyn"/>
    <property type="match status" value="1"/>
</dbReference>
<dbReference type="InterPro" id="IPR015797">
    <property type="entry name" value="NUDIX_hydrolase-like_dom_sf"/>
</dbReference>
<reference evidence="2" key="2">
    <citation type="submission" date="2023-01" db="EMBL/GenBank/DDBJ databases">
        <authorList>
            <person name="Sun Q."/>
            <person name="Evtushenko L."/>
        </authorList>
    </citation>
    <scope>NUCLEOTIDE SEQUENCE</scope>
    <source>
        <strain evidence="2">VKM B-1513</strain>
    </source>
</reference>
<dbReference type="InterPro" id="IPR036388">
    <property type="entry name" value="WH-like_DNA-bd_sf"/>
</dbReference>
<dbReference type="InterPro" id="IPR036390">
    <property type="entry name" value="WH_DNA-bd_sf"/>
</dbReference>
<dbReference type="RefSeq" id="WP_271185777.1">
    <property type="nucleotide sequence ID" value="NZ_BSFE01000002.1"/>
</dbReference>
<organism evidence="2 3">
    <name type="scientific">Maricaulis virginensis</name>
    <dbReference type="NCBI Taxonomy" id="144022"/>
    <lineage>
        <taxon>Bacteria</taxon>
        <taxon>Pseudomonadati</taxon>
        <taxon>Pseudomonadota</taxon>
        <taxon>Alphaproteobacteria</taxon>
        <taxon>Maricaulales</taxon>
        <taxon>Maricaulaceae</taxon>
        <taxon>Maricaulis</taxon>
    </lineage>
</organism>
<evidence type="ECO:0000313" key="2">
    <source>
        <dbReference type="EMBL" id="GLK51395.1"/>
    </source>
</evidence>
<evidence type="ECO:0000313" key="3">
    <source>
        <dbReference type="Proteomes" id="UP001143486"/>
    </source>
</evidence>
<dbReference type="InterPro" id="IPR054105">
    <property type="entry name" value="WHD_NrtR"/>
</dbReference>
<dbReference type="AlphaFoldDB" id="A0A9W6ILN3"/>
<comment type="caution">
    <text evidence="2">The sequence shown here is derived from an EMBL/GenBank/DDBJ whole genome shotgun (WGS) entry which is preliminary data.</text>
</comment>
<dbReference type="Gene3D" id="1.10.10.10">
    <property type="entry name" value="Winged helix-like DNA-binding domain superfamily/Winged helix DNA-binding domain"/>
    <property type="match status" value="1"/>
</dbReference>
<dbReference type="SUPFAM" id="SSF55811">
    <property type="entry name" value="Nudix"/>
    <property type="match status" value="1"/>
</dbReference>
<protein>
    <submittedName>
        <fullName evidence="2">NAD regulator</fullName>
    </submittedName>
</protein>